<dbReference type="VEuPathDB" id="FungiDB:HGUI_01708"/>
<protein>
    <submittedName>
        <fullName evidence="1">Uncharacterized protein</fullName>
    </submittedName>
</protein>
<evidence type="ECO:0000313" key="2">
    <source>
        <dbReference type="Proteomes" id="UP000183365"/>
    </source>
</evidence>
<dbReference type="AlphaFoldDB" id="A0A1L0B138"/>
<proteinExistence type="predicted"/>
<dbReference type="EMBL" id="FQNF01000025">
    <property type="protein sequence ID" value="SGZ39508.1"/>
    <property type="molecule type" value="Genomic_DNA"/>
</dbReference>
<name>A0A1L0B138_9ASCO</name>
<gene>
    <name evidence="1" type="ORF">HGUI_01708</name>
</gene>
<sequence length="889" mass="103071">MNDDMDKHDYAKHLVKHGLSDARLEKTLITKVTKFDVNSMDLNDDSEAIVKKKPTSSAFTQKKVAFVLPEPISQKKIVNKSNQYSAKHYVFNTANEHEPNVMNESKSPFENVSTCLVVQPTSADREIKIINCLENQVFGGNDALLKTMYINKSSSTFENEIFQNDREIKNDLYLSYQARNGCLTSCKYEITAVSVICIIQVLNRVFEPKIWNVWRFMTMDFLQSIDSKVYKRLEFTKLKKKPAFENKWTGEQSENLLERLLECIPRKFDTFSKIVMCYFETDLHKTFDIISQKVIKQKLKQIFTIDENNTIVKIQLLRFENQYYLGMIITMFTMMVDPELYYHDVFKEINKLIVSIKFDNFKYALVKCQYFLIVFAKNQLHFKSSFLKDSGSVGDLVNWAFQVDFLNLIKNKESINSSHKDVVKMKNIWYMLLYIETLLYLEVGRSLRFKINIFDQSHIDIDAEGIFGWINKYSVFIRKIILCVENPYNKVDLGYLISKIDEFISVNLSDLPTYLDIRSKKCINFEEFMVLNPLMSFKVSLMCHKYSLMTKELKKIYRDELLGVLFASRRIQMCQQNMCLSKAREYEERNDISGEFALTSKIDQHLKTDEILPDNKNRPQWLYKYILPVYGLSAEDELSDKAVTITEAIALEMLSEDISNGVFNNQASMDLEDLEILAVSLINKGFLKNDNVKIREYTYYDLLILDKIWIEKVDHFSKLLPARVSFPMCYSLVLVLKLLLTIDICMDNKDEIKKFEDFATKFETITIRRQGESGVSTGVSSALVTDYNTTDYESIGRRSRASSCNSLWASLNLTNPKNNLENNIKVDEDALNSEILLGSLPATPGLNIGSGSEGIFFQTNVSTPKYTDIDLEEMGLDNFEFNTFMKLFN</sequence>
<evidence type="ECO:0000313" key="1">
    <source>
        <dbReference type="EMBL" id="SGZ39508.1"/>
    </source>
</evidence>
<accession>A0A1L0B138</accession>
<dbReference type="OrthoDB" id="3971563at2759"/>
<keyword evidence="2" id="KW-1185">Reference proteome</keyword>
<organism evidence="1 2">
    <name type="scientific">Hanseniaspora guilliermondii</name>
    <dbReference type="NCBI Taxonomy" id="56406"/>
    <lineage>
        <taxon>Eukaryota</taxon>
        <taxon>Fungi</taxon>
        <taxon>Dikarya</taxon>
        <taxon>Ascomycota</taxon>
        <taxon>Saccharomycotina</taxon>
        <taxon>Saccharomycetes</taxon>
        <taxon>Saccharomycodales</taxon>
        <taxon>Saccharomycodaceae</taxon>
        <taxon>Hanseniaspora</taxon>
    </lineage>
</organism>
<dbReference type="Proteomes" id="UP000183365">
    <property type="component" value="Unassembled WGS sequence"/>
</dbReference>
<reference evidence="2" key="1">
    <citation type="submission" date="2016-11" db="EMBL/GenBank/DDBJ databases">
        <authorList>
            <person name="Guldener U."/>
        </authorList>
    </citation>
    <scope>NUCLEOTIDE SEQUENCE [LARGE SCALE GENOMIC DNA]</scope>
</reference>